<evidence type="ECO:0000259" key="3">
    <source>
        <dbReference type="PROSITE" id="PS50076"/>
    </source>
</evidence>
<comment type="caution">
    <text evidence="4">The sequence shown here is derived from an EMBL/GenBank/DDBJ whole genome shotgun (WGS) entry which is preliminary data.</text>
</comment>
<keyword evidence="2" id="KW-0472">Membrane</keyword>
<feature type="region of interest" description="Disordered" evidence="1">
    <location>
        <begin position="705"/>
        <end position="760"/>
    </location>
</feature>
<protein>
    <recommendedName>
        <fullName evidence="3">J domain-containing protein</fullName>
    </recommendedName>
</protein>
<sequence>MASPGRQNPPNNQVSVSSIKSTIKAYALPLFLLATSVFYQLVVLPRNFPPSYYDVLGIPKYSSIEEVTRAYEKITSKCLGNSAYVLRNLLSGLAVRGNSSVEVPPDVDLIKVQYAFELLTNQLLKRDYDIYNIDEHFQVLEKVKESGKHIAEVDLPLIEAASFDPEDQDFGFISSQNFLSMFEDDKALLLQIISLGSNHCAQFSITWKRIVTLLNGVANTGVVELGDVQLAVHLAEKNPVDKPFFRNGLPALLAFPPGCRSSSCLYRYEDELSVDAITDWLATGILNLPRITYYSKESLVKVIFISKTGERATPFIRQAAKNYSSYATFAFALWKEEESLFWWNMFGVESAPAIVFMKDPGVEPVVYHGMYRFSYHTHLFNLEVSVSYCSLDRLLILKLPLEENFLVLFAKGFLETPTTNQHFNPCSGILLLIYIHNRQNSHRTDSLLPQLRNVTSMELGCDVQGYSHARSDTKIWYCALVAGRPSQELNKMRETMRRVQEKLTNNGELDIDDQEPMSASAALALKQKRLTFAWLDGEAQQNDVLKYAFWKTDGTVIGGKLIEREDSYETCGPRRSMTDVARLFIVRYERNADNENLDTKKQANNILHAWYHTEADPVSTLVAKYNGSTEISEIIRWISQTIKDGDSREIPPFFQKFISSGKNMKQWTSSFKSLLSDYLGDPRIGPSLLLVALMSSGLIWLNRSRSTQSSNQNESNQLKDEDKPRRSRPRKDPNQLIPPSITDLDPIDAQQMPFSDSDTE</sequence>
<keyword evidence="5" id="KW-1185">Reference proteome</keyword>
<dbReference type="PANTHER" id="PTHR44303">
    <property type="entry name" value="DNAJ HOMOLOG SUBFAMILY C MEMBER 16"/>
    <property type="match status" value="1"/>
</dbReference>
<evidence type="ECO:0000313" key="5">
    <source>
        <dbReference type="Proteomes" id="UP001318860"/>
    </source>
</evidence>
<keyword evidence="2" id="KW-1133">Transmembrane helix</keyword>
<dbReference type="PROSITE" id="PS50076">
    <property type="entry name" value="DNAJ_2"/>
    <property type="match status" value="1"/>
</dbReference>
<feature type="compositionally biased region" description="Low complexity" evidence="1">
    <location>
        <begin position="705"/>
        <end position="716"/>
    </location>
</feature>
<dbReference type="PANTHER" id="PTHR44303:SF2">
    <property type="entry name" value="DNAJ HOMOLOG SUBFAMILY C MEMBER 16"/>
    <property type="match status" value="1"/>
</dbReference>
<dbReference type="InterPro" id="IPR036869">
    <property type="entry name" value="J_dom_sf"/>
</dbReference>
<reference evidence="4 5" key="1">
    <citation type="journal article" date="2021" name="Comput. Struct. Biotechnol. J.">
        <title>De novo genome assembly of the potent medicinal plant Rehmannia glutinosa using nanopore technology.</title>
        <authorList>
            <person name="Ma L."/>
            <person name="Dong C."/>
            <person name="Song C."/>
            <person name="Wang X."/>
            <person name="Zheng X."/>
            <person name="Niu Y."/>
            <person name="Chen S."/>
            <person name="Feng W."/>
        </authorList>
    </citation>
    <scope>NUCLEOTIDE SEQUENCE [LARGE SCALE GENOMIC DNA]</scope>
    <source>
        <strain evidence="4">DH-2019</strain>
    </source>
</reference>
<feature type="domain" description="J" evidence="3">
    <location>
        <begin position="51"/>
        <end position="132"/>
    </location>
</feature>
<gene>
    <name evidence="4" type="ORF">DH2020_048321</name>
</gene>
<dbReference type="EMBL" id="JABTTQ020003391">
    <property type="protein sequence ID" value="KAK6117916.1"/>
    <property type="molecule type" value="Genomic_DNA"/>
</dbReference>
<evidence type="ECO:0000256" key="2">
    <source>
        <dbReference type="SAM" id="Phobius"/>
    </source>
</evidence>
<keyword evidence="2" id="KW-0812">Transmembrane</keyword>
<name>A0ABR0U6K8_REHGL</name>
<feature type="transmembrane region" description="Helical" evidence="2">
    <location>
        <begin position="25"/>
        <end position="44"/>
    </location>
</feature>
<evidence type="ECO:0000313" key="4">
    <source>
        <dbReference type="EMBL" id="KAK6117916.1"/>
    </source>
</evidence>
<proteinExistence type="predicted"/>
<evidence type="ECO:0000256" key="1">
    <source>
        <dbReference type="SAM" id="MobiDB-lite"/>
    </source>
</evidence>
<dbReference type="InterPro" id="IPR001623">
    <property type="entry name" value="DnaJ_domain"/>
</dbReference>
<dbReference type="SUPFAM" id="SSF46565">
    <property type="entry name" value="Chaperone J-domain"/>
    <property type="match status" value="1"/>
</dbReference>
<organism evidence="4 5">
    <name type="scientific">Rehmannia glutinosa</name>
    <name type="common">Chinese foxglove</name>
    <dbReference type="NCBI Taxonomy" id="99300"/>
    <lineage>
        <taxon>Eukaryota</taxon>
        <taxon>Viridiplantae</taxon>
        <taxon>Streptophyta</taxon>
        <taxon>Embryophyta</taxon>
        <taxon>Tracheophyta</taxon>
        <taxon>Spermatophyta</taxon>
        <taxon>Magnoliopsida</taxon>
        <taxon>eudicotyledons</taxon>
        <taxon>Gunneridae</taxon>
        <taxon>Pentapetalae</taxon>
        <taxon>asterids</taxon>
        <taxon>lamiids</taxon>
        <taxon>Lamiales</taxon>
        <taxon>Orobanchaceae</taxon>
        <taxon>Rehmannieae</taxon>
        <taxon>Rehmannia</taxon>
    </lineage>
</organism>
<accession>A0ABR0U6K8</accession>
<dbReference type="Proteomes" id="UP001318860">
    <property type="component" value="Unassembled WGS sequence"/>
</dbReference>
<dbReference type="InterPro" id="IPR052448">
    <property type="entry name" value="DnaJ_C16_autophagy_reg"/>
</dbReference>